<proteinExistence type="predicted"/>
<dbReference type="EMBL" id="JAEHOD010000045">
    <property type="protein sequence ID" value="KAG2437679.1"/>
    <property type="molecule type" value="Genomic_DNA"/>
</dbReference>
<sequence>MEPCLDLGVWGVCVGGYYVYTPDQALTLYEVDYYSHGSLGAGEQQFNDTHLSCFNDDPNNTVFGDYITSWEGSPRDCSARARAGGFAYYGLKSGGYCVLSRNVTELAVLTPKEEADDFEDEDLEDIGLGGGEAEAIDESQLGPLPEVRHQGANQHRPDQDGVQPGSRSRGLGLDVGH</sequence>
<feature type="region of interest" description="Disordered" evidence="1">
    <location>
        <begin position="113"/>
        <end position="177"/>
    </location>
</feature>
<name>A0A835T2L0_9CHLO</name>
<protein>
    <submittedName>
        <fullName evidence="2">Uncharacterized protein</fullName>
    </submittedName>
</protein>
<evidence type="ECO:0000313" key="3">
    <source>
        <dbReference type="Proteomes" id="UP000613740"/>
    </source>
</evidence>
<reference evidence="2" key="1">
    <citation type="journal article" date="2020" name="bioRxiv">
        <title>Comparative genomics of Chlamydomonas.</title>
        <authorList>
            <person name="Craig R.J."/>
            <person name="Hasan A.R."/>
            <person name="Ness R.W."/>
            <person name="Keightley P.D."/>
        </authorList>
    </citation>
    <scope>NUCLEOTIDE SEQUENCE</scope>
    <source>
        <strain evidence="2">CCAP 11/173</strain>
    </source>
</reference>
<evidence type="ECO:0000256" key="1">
    <source>
        <dbReference type="SAM" id="MobiDB-lite"/>
    </source>
</evidence>
<organism evidence="2 3">
    <name type="scientific">Chlamydomonas schloesseri</name>
    <dbReference type="NCBI Taxonomy" id="2026947"/>
    <lineage>
        <taxon>Eukaryota</taxon>
        <taxon>Viridiplantae</taxon>
        <taxon>Chlorophyta</taxon>
        <taxon>core chlorophytes</taxon>
        <taxon>Chlorophyceae</taxon>
        <taxon>CS clade</taxon>
        <taxon>Chlamydomonadales</taxon>
        <taxon>Chlamydomonadaceae</taxon>
        <taxon>Chlamydomonas</taxon>
    </lineage>
</organism>
<comment type="caution">
    <text evidence="2">The sequence shown here is derived from an EMBL/GenBank/DDBJ whole genome shotgun (WGS) entry which is preliminary data.</text>
</comment>
<accession>A0A835T2L0</accession>
<feature type="compositionally biased region" description="Acidic residues" evidence="1">
    <location>
        <begin position="114"/>
        <end position="125"/>
    </location>
</feature>
<gene>
    <name evidence="2" type="ORF">HYH02_011059</name>
</gene>
<dbReference type="AlphaFoldDB" id="A0A835T2L0"/>
<evidence type="ECO:0000313" key="2">
    <source>
        <dbReference type="EMBL" id="KAG2437679.1"/>
    </source>
</evidence>
<dbReference type="Proteomes" id="UP000613740">
    <property type="component" value="Unassembled WGS sequence"/>
</dbReference>
<keyword evidence="3" id="KW-1185">Reference proteome</keyword>